<accession>A0A0G4PWF4</accession>
<dbReference type="Proteomes" id="UP000053732">
    <property type="component" value="Unassembled WGS sequence"/>
</dbReference>
<evidence type="ECO:0000313" key="2">
    <source>
        <dbReference type="Proteomes" id="UP000053732"/>
    </source>
</evidence>
<evidence type="ECO:0000313" key="1">
    <source>
        <dbReference type="EMBL" id="CRL30504.1"/>
    </source>
</evidence>
<gene>
    <name evidence="1" type="ORF">PCAMFM013_S053g000012</name>
</gene>
<dbReference type="EMBL" id="HG793186">
    <property type="protein sequence ID" value="CRL30504.1"/>
    <property type="molecule type" value="Genomic_DNA"/>
</dbReference>
<proteinExistence type="predicted"/>
<protein>
    <submittedName>
        <fullName evidence="1">Str. FM013</fullName>
    </submittedName>
</protein>
<reference evidence="1 2" key="1">
    <citation type="journal article" date="2014" name="Nat. Commun.">
        <title>Multiple recent horizontal transfers of a large genomic region in cheese making fungi.</title>
        <authorList>
            <person name="Cheeseman K."/>
            <person name="Ropars J."/>
            <person name="Renault P."/>
            <person name="Dupont J."/>
            <person name="Gouzy J."/>
            <person name="Branca A."/>
            <person name="Abraham A.L."/>
            <person name="Ceppi M."/>
            <person name="Conseiller E."/>
            <person name="Debuchy R."/>
            <person name="Malagnac F."/>
            <person name="Goarin A."/>
            <person name="Silar P."/>
            <person name="Lacoste S."/>
            <person name="Sallet E."/>
            <person name="Bensimon A."/>
            <person name="Giraud T."/>
            <person name="Brygoo Y."/>
        </authorList>
    </citation>
    <scope>NUCLEOTIDE SEQUENCE [LARGE SCALE GENOMIC DNA]</scope>
    <source>
        <strain evidence="2">FM 013</strain>
    </source>
</reference>
<dbReference type="AlphaFoldDB" id="A0A0G4PWF4"/>
<keyword evidence="2" id="KW-1185">Reference proteome</keyword>
<organism evidence="1 2">
    <name type="scientific">Penicillium camemberti (strain FM 013)</name>
    <dbReference type="NCBI Taxonomy" id="1429867"/>
    <lineage>
        <taxon>Eukaryota</taxon>
        <taxon>Fungi</taxon>
        <taxon>Dikarya</taxon>
        <taxon>Ascomycota</taxon>
        <taxon>Pezizomycotina</taxon>
        <taxon>Eurotiomycetes</taxon>
        <taxon>Eurotiomycetidae</taxon>
        <taxon>Eurotiales</taxon>
        <taxon>Aspergillaceae</taxon>
        <taxon>Penicillium</taxon>
    </lineage>
</organism>
<name>A0A0G4PWF4_PENC3</name>
<sequence>MDVEETDLCHRRPRVDLQGDENFEENHYQLFNIGHYILTMSNPGLMELCLFCGSKSPGPAFCSEKCRHLATSGTRSASEPSSPTIGLSRTLSEFCQLRSLPKAIDFGNWISNPGHKKSEPDKSYSISVGRPHQISDLSEKTSHELKEYERCFDQTRRQKTQVTQAKFNLYQ</sequence>